<evidence type="ECO:0000313" key="7">
    <source>
        <dbReference type="EMBL" id="MBB5660419.1"/>
    </source>
</evidence>
<evidence type="ECO:0000256" key="5">
    <source>
        <dbReference type="ARBA" id="ARBA00023136"/>
    </source>
</evidence>
<dbReference type="OrthoDB" id="9804822at2"/>
<feature type="transmembrane region" description="Helical" evidence="6">
    <location>
        <begin position="80"/>
        <end position="103"/>
    </location>
</feature>
<evidence type="ECO:0000256" key="3">
    <source>
        <dbReference type="ARBA" id="ARBA00022692"/>
    </source>
</evidence>
<evidence type="ECO:0000256" key="6">
    <source>
        <dbReference type="SAM" id="Phobius"/>
    </source>
</evidence>
<accession>A0A7W9A2Y0</accession>
<dbReference type="PANTHER" id="PTHR30086:SF20">
    <property type="entry name" value="ARGININE EXPORTER PROTEIN ARGO-RELATED"/>
    <property type="match status" value="1"/>
</dbReference>
<dbReference type="GO" id="GO:0015171">
    <property type="term" value="F:amino acid transmembrane transporter activity"/>
    <property type="evidence" value="ECO:0007669"/>
    <property type="project" value="TreeGrafter"/>
</dbReference>
<dbReference type="AlphaFoldDB" id="A0A7W9A2Y0"/>
<dbReference type="GO" id="GO:0005886">
    <property type="term" value="C:plasma membrane"/>
    <property type="evidence" value="ECO:0007669"/>
    <property type="project" value="UniProtKB-SubCell"/>
</dbReference>
<dbReference type="InterPro" id="IPR001123">
    <property type="entry name" value="LeuE-type"/>
</dbReference>
<feature type="transmembrane region" description="Helical" evidence="6">
    <location>
        <begin position="124"/>
        <end position="150"/>
    </location>
</feature>
<name>A0A7W9A2Y0_9CAUL</name>
<keyword evidence="5 6" id="KW-0472">Membrane</keyword>
<evidence type="ECO:0000256" key="4">
    <source>
        <dbReference type="ARBA" id="ARBA00022989"/>
    </source>
</evidence>
<gene>
    <name evidence="7" type="ORF">FHS65_001164</name>
</gene>
<comment type="subcellular location">
    <subcellularLocation>
        <location evidence="1">Cell membrane</location>
        <topology evidence="1">Multi-pass membrane protein</topology>
    </subcellularLocation>
</comment>
<dbReference type="Pfam" id="PF01810">
    <property type="entry name" value="LysE"/>
    <property type="match status" value="1"/>
</dbReference>
<dbReference type="EMBL" id="JACIJB010000003">
    <property type="protein sequence ID" value="MBB5660419.1"/>
    <property type="molecule type" value="Genomic_DNA"/>
</dbReference>
<evidence type="ECO:0000256" key="1">
    <source>
        <dbReference type="ARBA" id="ARBA00004651"/>
    </source>
</evidence>
<comment type="caution">
    <text evidence="7">The sequence shown here is derived from an EMBL/GenBank/DDBJ whole genome shotgun (WGS) entry which is preliminary data.</text>
</comment>
<evidence type="ECO:0000256" key="2">
    <source>
        <dbReference type="ARBA" id="ARBA00022475"/>
    </source>
</evidence>
<reference evidence="7 8" key="1">
    <citation type="submission" date="2020-08" db="EMBL/GenBank/DDBJ databases">
        <title>Genomic Encyclopedia of Type Strains, Phase IV (KMG-IV): sequencing the most valuable type-strain genomes for metagenomic binning, comparative biology and taxonomic classification.</title>
        <authorList>
            <person name="Goeker M."/>
        </authorList>
    </citation>
    <scope>NUCLEOTIDE SEQUENCE [LARGE SCALE GENOMIC DNA]</scope>
    <source>
        <strain evidence="7 8">DSM 24448</strain>
    </source>
</reference>
<keyword evidence="3 6" id="KW-0812">Transmembrane</keyword>
<feature type="transmembrane region" description="Helical" evidence="6">
    <location>
        <begin position="44"/>
        <end position="74"/>
    </location>
</feature>
<protein>
    <submittedName>
        <fullName evidence="7">Threonine/homoserine/homoserine lactone efflux protein</fullName>
    </submittedName>
</protein>
<dbReference type="RefSeq" id="WP_123288096.1">
    <property type="nucleotide sequence ID" value="NZ_JACIJB010000003.1"/>
</dbReference>
<dbReference type="PANTHER" id="PTHR30086">
    <property type="entry name" value="ARGININE EXPORTER PROTEIN ARGO"/>
    <property type="match status" value="1"/>
</dbReference>
<evidence type="ECO:0000313" key="8">
    <source>
        <dbReference type="Proteomes" id="UP000548978"/>
    </source>
</evidence>
<dbReference type="PIRSF" id="PIRSF006324">
    <property type="entry name" value="LeuE"/>
    <property type="match status" value="1"/>
</dbReference>
<dbReference type="Proteomes" id="UP000548978">
    <property type="component" value="Unassembled WGS sequence"/>
</dbReference>
<keyword evidence="8" id="KW-1185">Reference proteome</keyword>
<sequence length="217" mass="22454">MTYALPVDPERYAAFLGVMAVLAVTPGPANLFSIANGMARGRRAVVVGVLGMSLATLVWFTAAALGLGALVLAFPAAFRVIAVGGALYVAWLGGKALWGAVRGPKGSEVPGRPERPNLTLGRSAFFDGFMVQLANPKAVLFFTAVLPPFLDLGRPLGPQLALFALATIGMDMITMNAYGLGGAALARRMTAPGFRRGFDAAVGVLLLAAAVLIGLRL</sequence>
<feature type="transmembrane region" description="Helical" evidence="6">
    <location>
        <begin position="197"/>
        <end position="215"/>
    </location>
</feature>
<keyword evidence="4 6" id="KW-1133">Transmembrane helix</keyword>
<proteinExistence type="predicted"/>
<feature type="transmembrane region" description="Helical" evidence="6">
    <location>
        <begin position="12"/>
        <end position="32"/>
    </location>
</feature>
<organism evidence="7 8">
    <name type="scientific">Brevundimonas halotolerans</name>
    <dbReference type="NCBI Taxonomy" id="69670"/>
    <lineage>
        <taxon>Bacteria</taxon>
        <taxon>Pseudomonadati</taxon>
        <taxon>Pseudomonadota</taxon>
        <taxon>Alphaproteobacteria</taxon>
        <taxon>Caulobacterales</taxon>
        <taxon>Caulobacteraceae</taxon>
        <taxon>Brevundimonas</taxon>
    </lineage>
</organism>
<feature type="transmembrane region" description="Helical" evidence="6">
    <location>
        <begin position="162"/>
        <end position="185"/>
    </location>
</feature>
<keyword evidence="2" id="KW-1003">Cell membrane</keyword>